<organism evidence="2 3">
    <name type="scientific">Pseudogulbenkiania subflava DSM 22618</name>
    <dbReference type="NCBI Taxonomy" id="1123014"/>
    <lineage>
        <taxon>Bacteria</taxon>
        <taxon>Pseudomonadati</taxon>
        <taxon>Pseudomonadota</taxon>
        <taxon>Betaproteobacteria</taxon>
        <taxon>Neisseriales</taxon>
        <taxon>Chromobacteriaceae</taxon>
        <taxon>Pseudogulbenkiania</taxon>
    </lineage>
</organism>
<dbReference type="EMBL" id="FXAG01000020">
    <property type="protein sequence ID" value="SMF42732.1"/>
    <property type="molecule type" value="Genomic_DNA"/>
</dbReference>
<feature type="domain" description="Serine aminopeptidase S33" evidence="1">
    <location>
        <begin position="146"/>
        <end position="201"/>
    </location>
</feature>
<dbReference type="InterPro" id="IPR029058">
    <property type="entry name" value="AB_hydrolase_fold"/>
</dbReference>
<evidence type="ECO:0000313" key="3">
    <source>
        <dbReference type="Proteomes" id="UP000192920"/>
    </source>
</evidence>
<dbReference type="AlphaFoldDB" id="A0A1Y6C2J5"/>
<dbReference type="STRING" id="1123014.SAMN02745746_03177"/>
<evidence type="ECO:0000313" key="2">
    <source>
        <dbReference type="EMBL" id="SMF42732.1"/>
    </source>
</evidence>
<keyword evidence="3" id="KW-1185">Reference proteome</keyword>
<dbReference type="SUPFAM" id="SSF53474">
    <property type="entry name" value="alpha/beta-Hydrolases"/>
    <property type="match status" value="1"/>
</dbReference>
<keyword evidence="2" id="KW-0378">Hydrolase</keyword>
<gene>
    <name evidence="2" type="ORF">SAMN02745746_03177</name>
</gene>
<dbReference type="Gene3D" id="3.40.50.1820">
    <property type="entry name" value="alpha/beta hydrolase"/>
    <property type="match status" value="1"/>
</dbReference>
<dbReference type="GO" id="GO:0016787">
    <property type="term" value="F:hydrolase activity"/>
    <property type="evidence" value="ECO:0007669"/>
    <property type="project" value="UniProtKB-KW"/>
</dbReference>
<dbReference type="RefSeq" id="WP_200811025.1">
    <property type="nucleotide sequence ID" value="NZ_FXAG01000020.1"/>
</dbReference>
<name>A0A1Y6C2J5_9NEIS</name>
<sequence length="289" mass="31868">MRRNTRFWFERWMRPAFGCLLMGLLTACMHIPTVDERSQLAAQLANSHGWHAVLLSTDRFSLRSYQATDTRSAATLTVYLEGDGLAWLAADTPSFDPTPVNPLGLRLALQDPGPAVYLSRPCQYELADNAQCEPKYWTSHRFAPEVIEAINQAVDQLKQPFHAQRLILVGYSGGGAIAALLAARRQDVAGLITVAANLDHQAWTRQNHLTPLSGSLNPADSWQALQVVPQVHFVGGNDTLVGLAAVQPYAARFPATHQPSVVVVPGADHQCCWASIWPMLEKAARQTWR</sequence>
<dbReference type="Pfam" id="PF12146">
    <property type="entry name" value="Hydrolase_4"/>
    <property type="match status" value="1"/>
</dbReference>
<dbReference type="PROSITE" id="PS51257">
    <property type="entry name" value="PROKAR_LIPOPROTEIN"/>
    <property type="match status" value="1"/>
</dbReference>
<protein>
    <submittedName>
        <fullName evidence="2">Alpha/beta hydrolase family protein</fullName>
    </submittedName>
</protein>
<accession>A0A1Y6C2J5</accession>
<reference evidence="3" key="1">
    <citation type="submission" date="2017-04" db="EMBL/GenBank/DDBJ databases">
        <authorList>
            <person name="Varghese N."/>
            <person name="Submissions S."/>
        </authorList>
    </citation>
    <scope>NUCLEOTIDE SEQUENCE [LARGE SCALE GENOMIC DNA]</scope>
    <source>
        <strain evidence="3">DSM 22618</strain>
    </source>
</reference>
<proteinExistence type="predicted"/>
<dbReference type="InterPro" id="IPR022742">
    <property type="entry name" value="Hydrolase_4"/>
</dbReference>
<dbReference type="Proteomes" id="UP000192920">
    <property type="component" value="Unassembled WGS sequence"/>
</dbReference>
<evidence type="ECO:0000259" key="1">
    <source>
        <dbReference type="Pfam" id="PF12146"/>
    </source>
</evidence>